<dbReference type="InterPro" id="IPR029033">
    <property type="entry name" value="His_PPase_superfam"/>
</dbReference>
<dbReference type="STRING" id="52586.A0A0B1NXK6"/>
<proteinExistence type="predicted"/>
<name>A0A0B1NXK6_UNCNE</name>
<evidence type="ECO:0000256" key="4">
    <source>
        <dbReference type="SAM" id="SignalP"/>
    </source>
</evidence>
<keyword evidence="1" id="KW-0378">Hydrolase</keyword>
<dbReference type="OMA" id="FPWVNAS"/>
<sequence>MLAPLLFSIVTLVLSVVGASNFNPLRHLAGITPPNDSDAVSSSLDPLPPKGCNVTRAAYLIRHGAIHSNDYEFEHFIEPLLIKLAKTHVNWSTIPNLAFLSTWKNPILSEEQEWLSRSGKLQAMAAGVEVAQRYFYLRTPKRIWSASSKRTVKTAEFFRKGLRSHGNGVSVVKIDEGKKMGANTLTPYESCPAYSKATGSDLSTEFLKIYTKPVVTRFNALAPGFNFTSSDIYAISLICGYETVLRGSSPFCDLSVLSINEWLGFEYTNDIRYFYNSGYGSPISGAMGFPWVNATFDALMSDQNKQSDKVEDQDLYISFTHRHLPPMVLVAMGLFNNSAYSGSNKAQQTMPLHTINHQRVWKSSQILPFMTDVGLEKLECDSHDYDKGTYYRVLLNNNPLSIPDCHDGPSESCKESTVVKWLSGRAKIVGDFDTACNVKYENSSNILTIYKESN</sequence>
<organism evidence="5 6">
    <name type="scientific">Uncinula necator</name>
    <name type="common">Grape powdery mildew</name>
    <dbReference type="NCBI Taxonomy" id="52586"/>
    <lineage>
        <taxon>Eukaryota</taxon>
        <taxon>Fungi</taxon>
        <taxon>Dikarya</taxon>
        <taxon>Ascomycota</taxon>
        <taxon>Pezizomycotina</taxon>
        <taxon>Leotiomycetes</taxon>
        <taxon>Erysiphales</taxon>
        <taxon>Erysiphaceae</taxon>
        <taxon>Erysiphe</taxon>
    </lineage>
</organism>
<feature type="signal peptide" evidence="4">
    <location>
        <begin position="1"/>
        <end position="19"/>
    </location>
</feature>
<reference evidence="5 6" key="1">
    <citation type="journal article" date="2014" name="BMC Genomics">
        <title>Adaptive genomic structural variation in the grape powdery mildew pathogen, Erysiphe necator.</title>
        <authorList>
            <person name="Jones L."/>
            <person name="Riaz S."/>
            <person name="Morales-Cruz A."/>
            <person name="Amrine K.C."/>
            <person name="McGuire B."/>
            <person name="Gubler W.D."/>
            <person name="Walker M.A."/>
            <person name="Cantu D."/>
        </authorList>
    </citation>
    <scope>NUCLEOTIDE SEQUENCE [LARGE SCALE GENOMIC DNA]</scope>
    <source>
        <strain evidence="6">c</strain>
    </source>
</reference>
<dbReference type="Pfam" id="PF00328">
    <property type="entry name" value="His_Phos_2"/>
    <property type="match status" value="1"/>
</dbReference>
<dbReference type="InterPro" id="IPR016274">
    <property type="entry name" value="Histidine_acid_Pase_euk"/>
</dbReference>
<dbReference type="AlphaFoldDB" id="A0A0B1NXK6"/>
<keyword evidence="6" id="KW-1185">Reference proteome</keyword>
<feature type="chain" id="PRO_5002079569" evidence="4">
    <location>
        <begin position="20"/>
        <end position="454"/>
    </location>
</feature>
<dbReference type="Gene3D" id="3.40.50.1240">
    <property type="entry name" value="Phosphoglycerate mutase-like"/>
    <property type="match status" value="1"/>
</dbReference>
<feature type="disulfide bond" evidence="3">
    <location>
        <begin position="239"/>
        <end position="252"/>
    </location>
</feature>
<feature type="disulfide bond" evidence="3">
    <location>
        <begin position="52"/>
        <end position="380"/>
    </location>
</feature>
<dbReference type="EMBL" id="JNVN01003237">
    <property type="protein sequence ID" value="KHJ31127.1"/>
    <property type="molecule type" value="Genomic_DNA"/>
</dbReference>
<dbReference type="SUPFAM" id="SSF53254">
    <property type="entry name" value="Phosphoglycerate mutase-like"/>
    <property type="match status" value="1"/>
</dbReference>
<evidence type="ECO:0000256" key="3">
    <source>
        <dbReference type="PIRSR" id="PIRSR000894-2"/>
    </source>
</evidence>
<accession>A0A0B1NXK6</accession>
<keyword evidence="2" id="KW-0325">Glycoprotein</keyword>
<feature type="disulfide bond" evidence="3">
    <location>
        <begin position="405"/>
        <end position="413"/>
    </location>
</feature>
<dbReference type="FunFam" id="3.40.50.1240:FF:000065">
    <property type="entry name" value="Similar to histidine acid phosphatase"/>
    <property type="match status" value="1"/>
</dbReference>
<dbReference type="PANTHER" id="PTHR20963">
    <property type="entry name" value="MULTIPLE INOSITOL POLYPHOSPHATE PHOSPHATASE-RELATED"/>
    <property type="match status" value="1"/>
</dbReference>
<evidence type="ECO:0000313" key="5">
    <source>
        <dbReference type="EMBL" id="KHJ31127.1"/>
    </source>
</evidence>
<dbReference type="GO" id="GO:0009277">
    <property type="term" value="C:fungal-type cell wall"/>
    <property type="evidence" value="ECO:0007669"/>
    <property type="project" value="TreeGrafter"/>
</dbReference>
<keyword evidence="4" id="KW-0732">Signal</keyword>
<dbReference type="PIRSF" id="PIRSF000894">
    <property type="entry name" value="Acid_phosphatase"/>
    <property type="match status" value="1"/>
</dbReference>
<keyword evidence="3" id="KW-1015">Disulfide bond</keyword>
<evidence type="ECO:0000256" key="2">
    <source>
        <dbReference type="ARBA" id="ARBA00023180"/>
    </source>
</evidence>
<protein>
    <submittedName>
        <fullName evidence="5">Putative repressible acid phosphatase</fullName>
    </submittedName>
</protein>
<gene>
    <name evidence="5" type="ORF">EV44_g0604</name>
</gene>
<evidence type="ECO:0000313" key="6">
    <source>
        <dbReference type="Proteomes" id="UP000030854"/>
    </source>
</evidence>
<dbReference type="GO" id="GO:0003993">
    <property type="term" value="F:acid phosphatase activity"/>
    <property type="evidence" value="ECO:0007669"/>
    <property type="project" value="TreeGrafter"/>
</dbReference>
<dbReference type="InterPro" id="IPR000560">
    <property type="entry name" value="His_Pase_clade-2"/>
</dbReference>
<dbReference type="Proteomes" id="UP000030854">
    <property type="component" value="Unassembled WGS sequence"/>
</dbReference>
<evidence type="ECO:0000256" key="1">
    <source>
        <dbReference type="ARBA" id="ARBA00022801"/>
    </source>
</evidence>
<dbReference type="CDD" id="cd07061">
    <property type="entry name" value="HP_HAP_like"/>
    <property type="match status" value="1"/>
</dbReference>
<dbReference type="HOGENOM" id="CLU_020880_3_1_1"/>
<comment type="caution">
    <text evidence="5">The sequence shown here is derived from an EMBL/GenBank/DDBJ whole genome shotgun (WGS) entry which is preliminary data.</text>
</comment>
<dbReference type="PANTHER" id="PTHR20963:SF14">
    <property type="entry name" value="ACID PHOSPHATASE, PUTATIVE-RELATED"/>
    <property type="match status" value="1"/>
</dbReference>